<name>A0A817TAX2_9BILA</name>
<keyword evidence="5" id="KW-0677">Repeat</keyword>
<evidence type="ECO:0000313" key="12">
    <source>
        <dbReference type="EMBL" id="CAF4399049.1"/>
    </source>
</evidence>
<dbReference type="SUPFAM" id="SSF56399">
    <property type="entry name" value="ADP-ribosylation"/>
    <property type="match status" value="1"/>
</dbReference>
<evidence type="ECO:0000256" key="10">
    <source>
        <dbReference type="SAM" id="MobiDB-lite"/>
    </source>
</evidence>
<keyword evidence="2 9" id="KW-0328">Glycosyltransferase</keyword>
<feature type="repeat" description="TPR" evidence="8">
    <location>
        <begin position="697"/>
        <end position="730"/>
    </location>
</feature>
<dbReference type="SUPFAM" id="SSF48452">
    <property type="entry name" value="TPR-like"/>
    <property type="match status" value="2"/>
</dbReference>
<sequence length="852" mass="97762">MDEDVRHRDSIISDDGDKDNMESQTSNQMTMKTIPGANGVSAPLTASEQIGMLQNFLLVWLHAHIDDSNTDFTTSLTKVRSTVSTLIEFTEVDQCVDYLESSRDQTILLIVSGTFVEDIMPLIHDMSQLDTVVIFHREETQQKELANKWSKVQGSFTSIESVCESLKIATEQCEHDAMPISFVSKDIVIEASTNNKSLDRLEPSYMYSVLFKEIILEIEEDDIQAMKDLVVYCRQKDIDENQLNKFECDYHCRSPIWWYTCENFLYRMLNRALGSLDMEIMTKLGFFIRSLHRQLEQLHQEQSSDYLKPFQVYRGQGFSKENFENICNTKGGLLSFNNFLSTSREPKIAEEFLKRAVNKNEQRIGVLFIITINLSKVSGATTPFALIEKYSSIPREREILFSMHTVFRVDKIKETVGNSRIWEVHLTLTDTNDPELAALTCRIREELCGSTPLQRLGHLMIKVGDFNQAGQFYNELLEKASNDSDRAHIYHQIGSVRKHQGQYKEASLFFNNSLKIQQKTLSEDHITFVSSYNELGMLYNDMGDYSKALQFHGKCVEITKKISLSNDVDLATSYNNIGSVYYNMGDYMKALEFYEKSKEIKEETLPLNHPDLAVSYNNIGSVYDGLGDYLKALVFYKKSLEGMKNGLPTNHIDLAISYNNIGSVYYNMGDCTKALEFYKQAHQIKENALPVNHPDLATSYNNIGSVYEDLDDYPKALEFYKKSNEIFKIVLPSNHPYLATSYNNIGSIYHEMGDYTTALKLCQNAFHIQRKTFQEDNLAFVSTYSLLGRVHRSMNDYSRALKYFEKCLAILQQTLPHKHPSWAIVYTNLGDVHRLIGNYEIAVSFNRKALNI</sequence>
<evidence type="ECO:0000256" key="2">
    <source>
        <dbReference type="ARBA" id="ARBA00022676"/>
    </source>
</evidence>
<feature type="compositionally biased region" description="Basic and acidic residues" evidence="10">
    <location>
        <begin position="1"/>
        <end position="11"/>
    </location>
</feature>
<evidence type="ECO:0000313" key="13">
    <source>
        <dbReference type="Proteomes" id="UP000663833"/>
    </source>
</evidence>
<dbReference type="Proteomes" id="UP000663851">
    <property type="component" value="Unassembled WGS sequence"/>
</dbReference>
<dbReference type="PROSITE" id="PS51996">
    <property type="entry name" value="TR_MART"/>
    <property type="match status" value="1"/>
</dbReference>
<evidence type="ECO:0000313" key="11">
    <source>
        <dbReference type="EMBL" id="CAF3319934.1"/>
    </source>
</evidence>
<keyword evidence="4" id="KW-0548">Nucleotidyltransferase</keyword>
<feature type="repeat" description="TPR" evidence="8">
    <location>
        <begin position="781"/>
        <end position="814"/>
    </location>
</feature>
<keyword evidence="9" id="KW-0520">NAD</keyword>
<dbReference type="PROSITE" id="PS50293">
    <property type="entry name" value="TPR_REGION"/>
    <property type="match status" value="2"/>
</dbReference>
<dbReference type="EMBL" id="CAJOBO010001658">
    <property type="protein sequence ID" value="CAF4399049.1"/>
    <property type="molecule type" value="Genomic_DNA"/>
</dbReference>
<feature type="repeat" description="TPR" evidence="8">
    <location>
        <begin position="571"/>
        <end position="604"/>
    </location>
</feature>
<dbReference type="Proteomes" id="UP000663833">
    <property type="component" value="Unassembled WGS sequence"/>
</dbReference>
<evidence type="ECO:0000256" key="7">
    <source>
        <dbReference type="ARBA" id="ARBA00047597"/>
    </source>
</evidence>
<evidence type="ECO:0000256" key="1">
    <source>
        <dbReference type="ARBA" id="ARBA00009558"/>
    </source>
</evidence>
<dbReference type="Gene3D" id="1.25.40.10">
    <property type="entry name" value="Tetratricopeptide repeat domain"/>
    <property type="match status" value="4"/>
</dbReference>
<keyword evidence="9" id="KW-0521">NADP</keyword>
<comment type="similarity">
    <text evidence="1 9">Belongs to the Arg-specific ADP-ribosyltransferase family.</text>
</comment>
<feature type="repeat" description="TPR" evidence="8">
    <location>
        <begin position="655"/>
        <end position="688"/>
    </location>
</feature>
<dbReference type="PANTHER" id="PTHR45641:SF1">
    <property type="entry name" value="AAA+ ATPASE DOMAIN-CONTAINING PROTEIN"/>
    <property type="match status" value="1"/>
</dbReference>
<proteinExistence type="inferred from homology"/>
<dbReference type="InterPro" id="IPR011990">
    <property type="entry name" value="TPR-like_helical_dom_sf"/>
</dbReference>
<evidence type="ECO:0000256" key="3">
    <source>
        <dbReference type="ARBA" id="ARBA00022679"/>
    </source>
</evidence>
<keyword evidence="3 9" id="KW-0808">Transferase</keyword>
<dbReference type="EMBL" id="CAJNYD010001130">
    <property type="protein sequence ID" value="CAF3319934.1"/>
    <property type="molecule type" value="Genomic_DNA"/>
</dbReference>
<dbReference type="GO" id="GO:0106274">
    <property type="term" value="F:NAD+-protein-arginine ADP-ribosyltransferase activity"/>
    <property type="evidence" value="ECO:0007669"/>
    <property type="project" value="UniProtKB-EC"/>
</dbReference>
<dbReference type="PANTHER" id="PTHR45641">
    <property type="entry name" value="TETRATRICOPEPTIDE REPEAT PROTEIN (AFU_ORTHOLOGUE AFUA_6G03870)"/>
    <property type="match status" value="1"/>
</dbReference>
<dbReference type="PROSITE" id="PS50005">
    <property type="entry name" value="TPR"/>
    <property type="match status" value="9"/>
</dbReference>
<protein>
    <recommendedName>
        <fullName evidence="9">NAD(P)(+)--arginine ADP-ribosyltransferase</fullName>
        <ecNumber evidence="9">2.4.2.31</ecNumber>
    </recommendedName>
    <alternativeName>
        <fullName evidence="9">Mono(ADP-ribosyl)transferase</fullName>
    </alternativeName>
</protein>
<feature type="repeat" description="TPR" evidence="8">
    <location>
        <begin position="487"/>
        <end position="520"/>
    </location>
</feature>
<dbReference type="GO" id="GO:0016779">
    <property type="term" value="F:nucleotidyltransferase activity"/>
    <property type="evidence" value="ECO:0007669"/>
    <property type="project" value="UniProtKB-KW"/>
</dbReference>
<gene>
    <name evidence="12" type="ORF">HFQ381_LOCUS19948</name>
    <name evidence="11" type="ORF">LUA448_LOCUS9832</name>
</gene>
<comment type="catalytic activity">
    <reaction evidence="7 9">
        <text>L-arginyl-[protein] + NAD(+) = N(omega)-(ADP-D-ribosyl)-L-arginyl-[protein] + nicotinamide + H(+)</text>
        <dbReference type="Rhea" id="RHEA:19149"/>
        <dbReference type="Rhea" id="RHEA-COMP:10532"/>
        <dbReference type="Rhea" id="RHEA-COMP:15087"/>
        <dbReference type="ChEBI" id="CHEBI:15378"/>
        <dbReference type="ChEBI" id="CHEBI:17154"/>
        <dbReference type="ChEBI" id="CHEBI:29965"/>
        <dbReference type="ChEBI" id="CHEBI:57540"/>
        <dbReference type="ChEBI" id="CHEBI:142554"/>
        <dbReference type="EC" id="2.4.2.31"/>
    </reaction>
</comment>
<evidence type="ECO:0000256" key="6">
    <source>
        <dbReference type="ARBA" id="ARBA00022803"/>
    </source>
</evidence>
<organism evidence="11 13">
    <name type="scientific">Rotaria socialis</name>
    <dbReference type="NCBI Taxonomy" id="392032"/>
    <lineage>
        <taxon>Eukaryota</taxon>
        <taxon>Metazoa</taxon>
        <taxon>Spiralia</taxon>
        <taxon>Gnathifera</taxon>
        <taxon>Rotifera</taxon>
        <taxon>Eurotatoria</taxon>
        <taxon>Bdelloidea</taxon>
        <taxon>Philodinida</taxon>
        <taxon>Philodinidae</taxon>
        <taxon>Rotaria</taxon>
    </lineage>
</organism>
<accession>A0A817TAX2</accession>
<dbReference type="EC" id="2.4.2.31" evidence="9"/>
<comment type="caution">
    <text evidence="11">The sequence shown here is derived from an EMBL/GenBank/DDBJ whole genome shotgun (WGS) entry which is preliminary data.</text>
</comment>
<dbReference type="Gene3D" id="3.90.176.10">
    <property type="entry name" value="Toxin ADP-ribosyltransferase, Chain A, domain 1"/>
    <property type="match status" value="1"/>
</dbReference>
<dbReference type="SMART" id="SM00028">
    <property type="entry name" value="TPR"/>
    <property type="match status" value="9"/>
</dbReference>
<dbReference type="Pfam" id="PF01129">
    <property type="entry name" value="ART"/>
    <property type="match status" value="1"/>
</dbReference>
<feature type="repeat" description="TPR" evidence="8">
    <location>
        <begin position="529"/>
        <end position="562"/>
    </location>
</feature>
<feature type="repeat" description="TPR" evidence="8">
    <location>
        <begin position="450"/>
        <end position="483"/>
    </location>
</feature>
<evidence type="ECO:0000256" key="5">
    <source>
        <dbReference type="ARBA" id="ARBA00022737"/>
    </source>
</evidence>
<evidence type="ECO:0000256" key="8">
    <source>
        <dbReference type="PROSITE-ProRule" id="PRU00339"/>
    </source>
</evidence>
<dbReference type="AlphaFoldDB" id="A0A817TAX2"/>
<dbReference type="InterPro" id="IPR019734">
    <property type="entry name" value="TPR_rpt"/>
</dbReference>
<evidence type="ECO:0000256" key="9">
    <source>
        <dbReference type="RuleBase" id="RU361228"/>
    </source>
</evidence>
<dbReference type="Pfam" id="PF13424">
    <property type="entry name" value="TPR_12"/>
    <property type="match status" value="4"/>
</dbReference>
<feature type="repeat" description="TPR" evidence="8">
    <location>
        <begin position="739"/>
        <end position="772"/>
    </location>
</feature>
<feature type="repeat" description="TPR" evidence="8">
    <location>
        <begin position="613"/>
        <end position="646"/>
    </location>
</feature>
<keyword evidence="6 8" id="KW-0802">TPR repeat</keyword>
<feature type="region of interest" description="Disordered" evidence="10">
    <location>
        <begin position="1"/>
        <end position="26"/>
    </location>
</feature>
<reference evidence="11" key="1">
    <citation type="submission" date="2021-02" db="EMBL/GenBank/DDBJ databases">
        <authorList>
            <person name="Nowell W R."/>
        </authorList>
    </citation>
    <scope>NUCLEOTIDE SEQUENCE</scope>
</reference>
<evidence type="ECO:0000256" key="4">
    <source>
        <dbReference type="ARBA" id="ARBA00022695"/>
    </source>
</evidence>
<dbReference type="InterPro" id="IPR000768">
    <property type="entry name" value="ART"/>
</dbReference>